<dbReference type="SUPFAM" id="SSF55144">
    <property type="entry name" value="LigT-like"/>
    <property type="match status" value="1"/>
</dbReference>
<feature type="short sequence motif" description="HXTX 1" evidence="2">
    <location>
        <begin position="40"/>
        <end position="43"/>
    </location>
</feature>
<dbReference type="EC" id="3.1.4.58" evidence="2"/>
<dbReference type="PANTHER" id="PTHR35561:SF1">
    <property type="entry name" value="RNA 2',3'-CYCLIC PHOSPHODIESTERASE"/>
    <property type="match status" value="1"/>
</dbReference>
<evidence type="ECO:0000259" key="3">
    <source>
        <dbReference type="Pfam" id="PF02834"/>
    </source>
</evidence>
<dbReference type="InterPro" id="IPR009097">
    <property type="entry name" value="Cyclic_Pdiesterase"/>
</dbReference>
<dbReference type="RefSeq" id="WP_343934549.1">
    <property type="nucleotide sequence ID" value="NZ_BAAABU010000005.1"/>
</dbReference>
<dbReference type="InterPro" id="IPR014051">
    <property type="entry name" value="Phosphoesterase_HXTX"/>
</dbReference>
<comment type="similarity">
    <text evidence="2">Belongs to the 2H phosphoesterase superfamily. ThpR family.</text>
</comment>
<feature type="active site" description="Proton acceptor" evidence="2">
    <location>
        <position position="104"/>
    </location>
</feature>
<dbReference type="PANTHER" id="PTHR35561">
    <property type="entry name" value="RNA 2',3'-CYCLIC PHOSPHODIESTERASE"/>
    <property type="match status" value="1"/>
</dbReference>
<comment type="caution">
    <text evidence="4">The sequence shown here is derived from an EMBL/GenBank/DDBJ whole genome shotgun (WGS) entry which is preliminary data.</text>
</comment>
<evidence type="ECO:0000313" key="5">
    <source>
        <dbReference type="Proteomes" id="UP001500416"/>
    </source>
</evidence>
<feature type="domain" description="Phosphoesterase HXTX" evidence="3">
    <location>
        <begin position="7"/>
        <end position="77"/>
    </location>
</feature>
<keyword evidence="5" id="KW-1185">Reference proteome</keyword>
<feature type="active site" description="Proton donor" evidence="2">
    <location>
        <position position="40"/>
    </location>
</feature>
<proteinExistence type="inferred from homology"/>
<organism evidence="4 5">
    <name type="scientific">Saccharothrix mutabilis subsp. mutabilis</name>
    <dbReference type="NCBI Taxonomy" id="66855"/>
    <lineage>
        <taxon>Bacteria</taxon>
        <taxon>Bacillati</taxon>
        <taxon>Actinomycetota</taxon>
        <taxon>Actinomycetes</taxon>
        <taxon>Pseudonocardiales</taxon>
        <taxon>Pseudonocardiaceae</taxon>
        <taxon>Saccharothrix</taxon>
    </lineage>
</organism>
<evidence type="ECO:0000256" key="1">
    <source>
        <dbReference type="ARBA" id="ARBA00022801"/>
    </source>
</evidence>
<dbReference type="Gene3D" id="3.90.1140.10">
    <property type="entry name" value="Cyclic phosphodiesterase"/>
    <property type="match status" value="1"/>
</dbReference>
<evidence type="ECO:0000256" key="2">
    <source>
        <dbReference type="HAMAP-Rule" id="MF_01940"/>
    </source>
</evidence>
<feature type="short sequence motif" description="HXTX 2" evidence="2">
    <location>
        <begin position="104"/>
        <end position="107"/>
    </location>
</feature>
<gene>
    <name evidence="4" type="primary">thpR</name>
    <name evidence="4" type="ORF">GCM10010492_31690</name>
</gene>
<keyword evidence="1 2" id="KW-0378">Hydrolase</keyword>
<accession>A0ABN0TVC5</accession>
<comment type="catalytic activity">
    <reaction evidence="2">
        <text>a 3'-end 2',3'-cyclophospho-ribonucleotide-RNA + H2O = a 3'-end 2'-phospho-ribonucleotide-RNA + H(+)</text>
        <dbReference type="Rhea" id="RHEA:11828"/>
        <dbReference type="Rhea" id="RHEA-COMP:10464"/>
        <dbReference type="Rhea" id="RHEA-COMP:17353"/>
        <dbReference type="ChEBI" id="CHEBI:15377"/>
        <dbReference type="ChEBI" id="CHEBI:15378"/>
        <dbReference type="ChEBI" id="CHEBI:83064"/>
        <dbReference type="ChEBI" id="CHEBI:173113"/>
        <dbReference type="EC" id="3.1.4.58"/>
    </reaction>
</comment>
<dbReference type="EMBL" id="BAAABU010000005">
    <property type="protein sequence ID" value="GAA0230770.1"/>
    <property type="molecule type" value="Genomic_DNA"/>
</dbReference>
<dbReference type="Proteomes" id="UP001500416">
    <property type="component" value="Unassembled WGS sequence"/>
</dbReference>
<reference evidence="4 5" key="1">
    <citation type="journal article" date="2019" name="Int. J. Syst. Evol. Microbiol.">
        <title>The Global Catalogue of Microorganisms (GCM) 10K type strain sequencing project: providing services to taxonomists for standard genome sequencing and annotation.</title>
        <authorList>
            <consortium name="The Broad Institute Genomics Platform"/>
            <consortium name="The Broad Institute Genome Sequencing Center for Infectious Disease"/>
            <person name="Wu L."/>
            <person name="Ma J."/>
        </authorList>
    </citation>
    <scope>NUCLEOTIDE SEQUENCE [LARGE SCALE GENOMIC DNA]</scope>
    <source>
        <strain evidence="4 5">JCM 3380</strain>
    </source>
</reference>
<dbReference type="HAMAP" id="MF_01940">
    <property type="entry name" value="RNA_CPDase"/>
    <property type="match status" value="1"/>
</dbReference>
<dbReference type="Pfam" id="PF02834">
    <property type="entry name" value="LigT_PEase"/>
    <property type="match status" value="1"/>
</dbReference>
<name>A0ABN0TVC5_9PSEU</name>
<protein>
    <recommendedName>
        <fullName evidence="2">RNA 2',3'-cyclic phosphodiesterase</fullName>
        <shortName evidence="2">RNA 2',3'-CPDase</shortName>
        <ecNumber evidence="2">3.1.4.58</ecNumber>
    </recommendedName>
</protein>
<evidence type="ECO:0000313" key="4">
    <source>
        <dbReference type="EMBL" id="GAA0230770.1"/>
    </source>
</evidence>
<dbReference type="InterPro" id="IPR004175">
    <property type="entry name" value="RNA_CPDase"/>
</dbReference>
<sequence length="158" mass="16914">MRLFTGVFPPDAVVRELTAALAPVRAAHPGLRWVAPGRLHVTLRFHGDDAEPGGQLDALAGLPAPTVRLAGCGHFSGVLWIGVEGPLEPLAAAAGTPLDTWRPHLTVARARGRRTRWPHVEFTGREWTVGEVALVRSDPATGYEVLDRVPLSTSNAPD</sequence>
<comment type="function">
    <text evidence="2">Hydrolyzes RNA 2',3'-cyclic phosphodiester to an RNA 2'-phosphomonoester.</text>
</comment>